<dbReference type="GO" id="GO:0008743">
    <property type="term" value="F:L-threonine 3-dehydrogenase activity"/>
    <property type="evidence" value="ECO:0007669"/>
    <property type="project" value="TreeGrafter"/>
</dbReference>
<dbReference type="AlphaFoldDB" id="A0A0K1PQZ6"/>
<dbReference type="PANTHER" id="PTHR42687">
    <property type="entry name" value="L-THREONINE 3-DEHYDROGENASE"/>
    <property type="match status" value="1"/>
</dbReference>
<feature type="domain" description="NAD-dependent epimerase/dehydratase" evidence="2">
    <location>
        <begin position="6"/>
        <end position="262"/>
    </location>
</feature>
<dbReference type="OrthoDB" id="9779902at2"/>
<evidence type="ECO:0000256" key="1">
    <source>
        <dbReference type="ARBA" id="ARBA00007637"/>
    </source>
</evidence>
<organism evidence="3 4">
    <name type="scientific">Labilithrix luteola</name>
    <dbReference type="NCBI Taxonomy" id="1391654"/>
    <lineage>
        <taxon>Bacteria</taxon>
        <taxon>Pseudomonadati</taxon>
        <taxon>Myxococcota</taxon>
        <taxon>Polyangia</taxon>
        <taxon>Polyangiales</taxon>
        <taxon>Labilitrichaceae</taxon>
        <taxon>Labilithrix</taxon>
    </lineage>
</organism>
<reference evidence="3 4" key="1">
    <citation type="submission" date="2015-08" db="EMBL/GenBank/DDBJ databases">
        <authorList>
            <person name="Babu N.S."/>
            <person name="Beckwith C.J."/>
            <person name="Beseler K.G."/>
            <person name="Brison A."/>
            <person name="Carone J.V."/>
            <person name="Caskin T.P."/>
            <person name="Diamond M."/>
            <person name="Durham M.E."/>
            <person name="Foxe J.M."/>
            <person name="Go M."/>
            <person name="Henderson B.A."/>
            <person name="Jones I.B."/>
            <person name="McGettigan J.A."/>
            <person name="Micheletti S.J."/>
            <person name="Nasrallah M.E."/>
            <person name="Ortiz D."/>
            <person name="Piller C.R."/>
            <person name="Privatt S.R."/>
            <person name="Schneider S.L."/>
            <person name="Sharp S."/>
            <person name="Smith T.C."/>
            <person name="Stanton J.D."/>
            <person name="Ullery H.E."/>
            <person name="Wilson R.J."/>
            <person name="Serrano M.G."/>
            <person name="Buck G."/>
            <person name="Lee V."/>
            <person name="Wang Y."/>
            <person name="Carvalho R."/>
            <person name="Voegtly L."/>
            <person name="Shi R."/>
            <person name="Duckworth R."/>
            <person name="Johnson A."/>
            <person name="Loviza R."/>
            <person name="Walstead R."/>
            <person name="Shah Z."/>
            <person name="Kiflezghi M."/>
            <person name="Wade K."/>
            <person name="Ball S.L."/>
            <person name="Bradley K.W."/>
            <person name="Asai D.J."/>
            <person name="Bowman C.A."/>
            <person name="Russell D.A."/>
            <person name="Pope W.H."/>
            <person name="Jacobs-Sera D."/>
            <person name="Hendrix R.W."/>
            <person name="Hatfull G.F."/>
        </authorList>
    </citation>
    <scope>NUCLEOTIDE SEQUENCE [LARGE SCALE GENOMIC DNA]</scope>
    <source>
        <strain evidence="3 4">DSM 27648</strain>
    </source>
</reference>
<proteinExistence type="inferred from homology"/>
<name>A0A0K1PQZ6_9BACT</name>
<sequence length="341" mass="38137">MSKPVVLVTGANGEIGRTLLQRLHAEGNYRVVTVDLTPLPEKYRQYCLETYAGNIMDRYLLDQVAAHHEIEVVFHLAALLSTRGERDPELAHQVNVEGTLHLLRVAQNQSQRLGRPVRFIFPSSIAVYGMPSVEEKTRAGAVVEDAYNTPITMYGCNKLYCEHLGRYFTNYFRQLGALANAARLDFRSIRFPGLISAETVPTGGTSDFGPEMLHAAAQGQAYKSFVGPDARIPFMAMPDAVTALLTLLEADREKLTDTVYNVTAFSPTAGQIADRVRKAFPGADITFEPDAVRSKIVDSWPADMDDSRARKDWGWKPAYDVDRAFDEYLIPTIRKRYAESR</sequence>
<comment type="similarity">
    <text evidence="1">Belongs to the NAD(P)-dependent epimerase/dehydratase family.</text>
</comment>
<dbReference type="SUPFAM" id="SSF51735">
    <property type="entry name" value="NAD(P)-binding Rossmann-fold domains"/>
    <property type="match status" value="1"/>
</dbReference>
<keyword evidence="4" id="KW-1185">Reference proteome</keyword>
<dbReference type="RefSeq" id="WP_146647183.1">
    <property type="nucleotide sequence ID" value="NZ_CP012333.1"/>
</dbReference>
<evidence type="ECO:0000313" key="3">
    <source>
        <dbReference type="EMBL" id="AKU95796.1"/>
    </source>
</evidence>
<dbReference type="InterPro" id="IPR001509">
    <property type="entry name" value="Epimerase_deHydtase"/>
</dbReference>
<dbReference type="Proteomes" id="UP000064967">
    <property type="component" value="Chromosome"/>
</dbReference>
<dbReference type="InterPro" id="IPR051225">
    <property type="entry name" value="NAD(P)_epim/dehydratase"/>
</dbReference>
<dbReference type="GO" id="GO:0006567">
    <property type="term" value="P:L-threonine catabolic process"/>
    <property type="evidence" value="ECO:0007669"/>
    <property type="project" value="TreeGrafter"/>
</dbReference>
<dbReference type="EMBL" id="CP012333">
    <property type="protein sequence ID" value="AKU95796.1"/>
    <property type="molecule type" value="Genomic_DNA"/>
</dbReference>
<dbReference type="STRING" id="1391654.AKJ09_02460"/>
<gene>
    <name evidence="3" type="ORF">AKJ09_02460</name>
</gene>
<protein>
    <submittedName>
        <fullName evidence="3">L-threonine 3-dehydrogenase</fullName>
    </submittedName>
</protein>
<accession>A0A0K1PQZ6</accession>
<dbReference type="InterPro" id="IPR036291">
    <property type="entry name" value="NAD(P)-bd_dom_sf"/>
</dbReference>
<dbReference type="Pfam" id="PF01370">
    <property type="entry name" value="Epimerase"/>
    <property type="match status" value="1"/>
</dbReference>
<dbReference type="Gene3D" id="3.40.50.720">
    <property type="entry name" value="NAD(P)-binding Rossmann-like Domain"/>
    <property type="match status" value="1"/>
</dbReference>
<dbReference type="KEGG" id="llu:AKJ09_02460"/>
<evidence type="ECO:0000313" key="4">
    <source>
        <dbReference type="Proteomes" id="UP000064967"/>
    </source>
</evidence>
<dbReference type="PANTHER" id="PTHR42687:SF1">
    <property type="entry name" value="L-THREONINE 3-DEHYDROGENASE, MITOCHONDRIAL"/>
    <property type="match status" value="1"/>
</dbReference>
<evidence type="ECO:0000259" key="2">
    <source>
        <dbReference type="Pfam" id="PF01370"/>
    </source>
</evidence>